<dbReference type="InterPro" id="IPR003597">
    <property type="entry name" value="Ig_C1-set"/>
</dbReference>
<keyword evidence="8" id="KW-1185">Reference proteome</keyword>
<comment type="subcellular location">
    <subcellularLocation>
        <location evidence="1">Membrane</location>
        <topology evidence="1">Single-pass type I membrane protein</topology>
    </subcellularLocation>
</comment>
<feature type="non-terminal residue" evidence="7">
    <location>
        <position position="178"/>
    </location>
</feature>
<evidence type="ECO:0000256" key="1">
    <source>
        <dbReference type="ARBA" id="ARBA00004479"/>
    </source>
</evidence>
<dbReference type="PROSITE" id="PS50835">
    <property type="entry name" value="IG_LIKE"/>
    <property type="match status" value="1"/>
</dbReference>
<evidence type="ECO:0000256" key="2">
    <source>
        <dbReference type="ARBA" id="ARBA00022692"/>
    </source>
</evidence>
<keyword evidence="3" id="KW-1133">Transmembrane helix</keyword>
<organism evidence="7 8">
    <name type="scientific">Pitta sordida</name>
    <name type="common">Hooded pitta</name>
    <dbReference type="NCBI Taxonomy" id="9163"/>
    <lineage>
        <taxon>Eukaryota</taxon>
        <taxon>Metazoa</taxon>
        <taxon>Chordata</taxon>
        <taxon>Craniata</taxon>
        <taxon>Vertebrata</taxon>
        <taxon>Euteleostomi</taxon>
        <taxon>Archelosauria</taxon>
        <taxon>Archosauria</taxon>
        <taxon>Dinosauria</taxon>
        <taxon>Saurischia</taxon>
        <taxon>Theropoda</taxon>
        <taxon>Coelurosauria</taxon>
        <taxon>Aves</taxon>
        <taxon>Neognathae</taxon>
        <taxon>Neoaves</taxon>
        <taxon>Telluraves</taxon>
        <taxon>Australaves</taxon>
        <taxon>Passeriformes</taxon>
        <taxon>Pittidae</taxon>
        <taxon>Pitta</taxon>
    </lineage>
</organism>
<dbReference type="InterPro" id="IPR036179">
    <property type="entry name" value="Ig-like_dom_sf"/>
</dbReference>
<dbReference type="InterPro" id="IPR014745">
    <property type="entry name" value="MHC_II_a/b_N"/>
</dbReference>
<evidence type="ECO:0000313" key="7">
    <source>
        <dbReference type="EMBL" id="NWI86045.1"/>
    </source>
</evidence>
<dbReference type="OrthoDB" id="10043043at2759"/>
<keyword evidence="5" id="KW-0325">Glycoprotein</keyword>
<feature type="non-terminal residue" evidence="7">
    <location>
        <position position="1"/>
    </location>
</feature>
<feature type="domain" description="Ig-like" evidence="6">
    <location>
        <begin position="110"/>
        <end position="178"/>
    </location>
</feature>
<evidence type="ECO:0000313" key="8">
    <source>
        <dbReference type="Proteomes" id="UP000633448"/>
    </source>
</evidence>
<dbReference type="InterPro" id="IPR013783">
    <property type="entry name" value="Ig-like_fold"/>
</dbReference>
<accession>A0A851EUT0</accession>
<dbReference type="EMBL" id="WEKX01003595">
    <property type="protein sequence ID" value="NWI86045.1"/>
    <property type="molecule type" value="Genomic_DNA"/>
</dbReference>
<name>A0A851EUT0_PITSO</name>
<sequence length="178" mass="20755">GHPLTCVPAHSGVFQEMMKYECHFINGTDRVRFVARAIYNREQQLHFDSDVREYVGDNPLGEKVARDWNSDLEMLEHARTQVDKCRYNYKLSTPFLVNSRVEPPAQPQLCSVMDFYPKEVQVRWFQDGKEVPEHVVATDVIPNGDWTYQLLVMLEIRPRHGVTYTCQVKRVSLEQPLS</sequence>
<dbReference type="InterPro" id="IPR000353">
    <property type="entry name" value="MHC_II_b_N"/>
</dbReference>
<dbReference type="AlphaFoldDB" id="A0A851EUT0"/>
<dbReference type="PANTHER" id="PTHR19944:SF99">
    <property type="entry name" value="HLA CLASS II HISTOCOMPATIBILITY ANTIGEN, DRB1 BETA CHAIN"/>
    <property type="match status" value="1"/>
</dbReference>
<proteinExistence type="predicted"/>
<evidence type="ECO:0000259" key="6">
    <source>
        <dbReference type="PROSITE" id="PS50835"/>
    </source>
</evidence>
<dbReference type="PANTHER" id="PTHR19944">
    <property type="entry name" value="MHC CLASS II-RELATED"/>
    <property type="match status" value="1"/>
</dbReference>
<gene>
    <name evidence="7" type="primary">Hb2l_1</name>
    <name evidence="7" type="ORF">PITSOR_R10351</name>
</gene>
<dbReference type="Proteomes" id="UP000633448">
    <property type="component" value="Unassembled WGS sequence"/>
</dbReference>
<dbReference type="InterPro" id="IPR007110">
    <property type="entry name" value="Ig-like_dom"/>
</dbReference>
<evidence type="ECO:0000256" key="4">
    <source>
        <dbReference type="ARBA" id="ARBA00023157"/>
    </source>
</evidence>
<evidence type="ECO:0000256" key="5">
    <source>
        <dbReference type="ARBA" id="ARBA00023180"/>
    </source>
</evidence>
<dbReference type="SUPFAM" id="SSF48726">
    <property type="entry name" value="Immunoglobulin"/>
    <property type="match status" value="1"/>
</dbReference>
<dbReference type="SUPFAM" id="SSF54452">
    <property type="entry name" value="MHC antigen-recognition domain"/>
    <property type="match status" value="1"/>
</dbReference>
<reference evidence="7" key="1">
    <citation type="submission" date="2019-10" db="EMBL/GenBank/DDBJ databases">
        <title>Bird 10,000 Genomes (B10K) Project - Family phase.</title>
        <authorList>
            <person name="Zhang G."/>
        </authorList>
    </citation>
    <scope>NUCLEOTIDE SEQUENCE</scope>
    <source>
        <strain evidence="7">B10K-DU-002-53</strain>
        <tissue evidence="7">Muscle</tissue>
    </source>
</reference>
<dbReference type="Pfam" id="PF07654">
    <property type="entry name" value="C1-set"/>
    <property type="match status" value="1"/>
</dbReference>
<dbReference type="Gene3D" id="2.60.40.10">
    <property type="entry name" value="Immunoglobulins"/>
    <property type="match status" value="1"/>
</dbReference>
<dbReference type="SMART" id="SM00921">
    <property type="entry name" value="MHC_II_beta"/>
    <property type="match status" value="1"/>
</dbReference>
<protein>
    <submittedName>
        <fullName evidence="7">HB2L protein</fullName>
    </submittedName>
</protein>
<keyword evidence="4" id="KW-1015">Disulfide bond</keyword>
<keyword evidence="2" id="KW-0812">Transmembrane</keyword>
<dbReference type="GO" id="GO:0006955">
    <property type="term" value="P:immune response"/>
    <property type="evidence" value="ECO:0007669"/>
    <property type="project" value="InterPro"/>
</dbReference>
<dbReference type="GO" id="GO:0042613">
    <property type="term" value="C:MHC class II protein complex"/>
    <property type="evidence" value="ECO:0007669"/>
    <property type="project" value="InterPro"/>
</dbReference>
<comment type="caution">
    <text evidence="7">The sequence shown here is derived from an EMBL/GenBank/DDBJ whole genome shotgun (WGS) entry which is preliminary data.</text>
</comment>
<dbReference type="Pfam" id="PF00969">
    <property type="entry name" value="MHC_II_beta"/>
    <property type="match status" value="1"/>
</dbReference>
<dbReference type="Gene3D" id="3.10.320.10">
    <property type="entry name" value="Class II Histocompatibility Antigen, M Beta Chain, Chain B, domain 1"/>
    <property type="match status" value="1"/>
</dbReference>
<evidence type="ECO:0000256" key="3">
    <source>
        <dbReference type="ARBA" id="ARBA00022989"/>
    </source>
</evidence>
<dbReference type="GO" id="GO:0019882">
    <property type="term" value="P:antigen processing and presentation"/>
    <property type="evidence" value="ECO:0007669"/>
    <property type="project" value="InterPro"/>
</dbReference>
<keyword evidence="3" id="KW-0472">Membrane</keyword>
<dbReference type="SMART" id="SM00407">
    <property type="entry name" value="IGc1"/>
    <property type="match status" value="1"/>
</dbReference>
<dbReference type="InterPro" id="IPR050160">
    <property type="entry name" value="MHC/Immunoglobulin"/>
</dbReference>
<dbReference type="InterPro" id="IPR011162">
    <property type="entry name" value="MHC_I/II-like_Ag-recog"/>
</dbReference>